<keyword evidence="4" id="KW-1185">Reference proteome</keyword>
<evidence type="ECO:0000256" key="1">
    <source>
        <dbReference type="ARBA" id="ARBA00022801"/>
    </source>
</evidence>
<dbReference type="SUPFAM" id="SSF56300">
    <property type="entry name" value="Metallo-dependent phosphatases"/>
    <property type="match status" value="1"/>
</dbReference>
<proteinExistence type="predicted"/>
<organism evidence="3 4">
    <name type="scientific">Listeria fleischmannii 1991</name>
    <dbReference type="NCBI Taxonomy" id="1430899"/>
    <lineage>
        <taxon>Bacteria</taxon>
        <taxon>Bacillati</taxon>
        <taxon>Bacillota</taxon>
        <taxon>Bacilli</taxon>
        <taxon>Bacillales</taxon>
        <taxon>Listeriaceae</taxon>
        <taxon>Listeria</taxon>
    </lineage>
</organism>
<dbReference type="Gene3D" id="3.60.21.10">
    <property type="match status" value="1"/>
</dbReference>
<dbReference type="GO" id="GO:0016787">
    <property type="term" value="F:hydrolase activity"/>
    <property type="evidence" value="ECO:0007669"/>
    <property type="project" value="UniProtKB-KW"/>
</dbReference>
<dbReference type="InterPro" id="IPR014576">
    <property type="entry name" value="Pesterase_YhaO"/>
</dbReference>
<dbReference type="PIRSF" id="PIRSF033091">
    <property type="entry name" value="Pesterase_YhaO"/>
    <property type="match status" value="1"/>
</dbReference>
<evidence type="ECO:0000313" key="3">
    <source>
        <dbReference type="EMBL" id="KMT58393.1"/>
    </source>
</evidence>
<evidence type="ECO:0000259" key="2">
    <source>
        <dbReference type="Pfam" id="PF00149"/>
    </source>
</evidence>
<accession>A0A0J8GC50</accession>
<dbReference type="Proteomes" id="UP000052258">
    <property type="component" value="Unassembled WGS sequence"/>
</dbReference>
<evidence type="ECO:0000313" key="4">
    <source>
        <dbReference type="Proteomes" id="UP000052258"/>
    </source>
</evidence>
<dbReference type="RefSeq" id="WP_007474567.1">
    <property type="nucleotide sequence ID" value="NZ_KQ130619.1"/>
</dbReference>
<dbReference type="InterPro" id="IPR050535">
    <property type="entry name" value="DNA_Repair-Maintenance_Comp"/>
</dbReference>
<reference evidence="3 4" key="1">
    <citation type="journal article" date="2015" name="Genome Biol. Evol.">
        <title>Comparative Genomics of Listeria Sensu Lato: Genus-Wide Differences in Evolutionary Dynamics and the Progressive Gain of Complex, Potentially Pathogenicity-Related Traits through Lateral Gene Transfer.</title>
        <authorList>
            <person name="Chiara M."/>
            <person name="Caruso M."/>
            <person name="D'Erchia A.M."/>
            <person name="Manzari C."/>
            <person name="Fraccalvieri R."/>
            <person name="Goffredo E."/>
            <person name="Latorre L."/>
            <person name="Miccolupo A."/>
            <person name="Padalino I."/>
            <person name="Santagada G."/>
            <person name="Chiocco D."/>
            <person name="Pesole G."/>
            <person name="Horner D.S."/>
            <person name="Parisi A."/>
        </authorList>
    </citation>
    <scope>NUCLEOTIDE SEQUENCE [LARGE SCALE GENOMIC DNA]</scope>
    <source>
        <strain evidence="3 4">1991</strain>
    </source>
</reference>
<dbReference type="CDD" id="cd00840">
    <property type="entry name" value="MPP_Mre11_N"/>
    <property type="match status" value="1"/>
</dbReference>
<dbReference type="InterPro" id="IPR004843">
    <property type="entry name" value="Calcineurin-like_PHP"/>
</dbReference>
<comment type="caution">
    <text evidence="3">The sequence shown here is derived from an EMBL/GenBank/DDBJ whole genome shotgun (WGS) entry which is preliminary data.</text>
</comment>
<dbReference type="OrthoDB" id="9773856at2"/>
<gene>
    <name evidence="3" type="ORF">X560_2219</name>
</gene>
<dbReference type="AlphaFoldDB" id="A0A0J8GC50"/>
<keyword evidence="1" id="KW-0378">Hydrolase</keyword>
<dbReference type="InterPro" id="IPR041796">
    <property type="entry name" value="Mre11_N"/>
</dbReference>
<dbReference type="PANTHER" id="PTHR30337">
    <property type="entry name" value="COMPONENT OF ATP-DEPENDENT DSDNA EXONUCLEASE"/>
    <property type="match status" value="1"/>
</dbReference>
<dbReference type="EMBL" id="AZHO01000030">
    <property type="protein sequence ID" value="KMT58393.1"/>
    <property type="molecule type" value="Genomic_DNA"/>
</dbReference>
<dbReference type="PATRIC" id="fig|1430899.3.peg.2268"/>
<dbReference type="InterPro" id="IPR029052">
    <property type="entry name" value="Metallo-depent_PP-like"/>
</dbReference>
<dbReference type="PANTHER" id="PTHR30337:SF7">
    <property type="entry name" value="PHOSPHOESTERASE"/>
    <property type="match status" value="1"/>
</dbReference>
<protein>
    <recommendedName>
        <fullName evidence="2">Calcineurin-like phosphoesterase domain-containing protein</fullName>
    </recommendedName>
</protein>
<name>A0A0J8GC50_9LIST</name>
<dbReference type="Pfam" id="PF00149">
    <property type="entry name" value="Metallophos"/>
    <property type="match status" value="1"/>
</dbReference>
<feature type="domain" description="Calcineurin-like phosphoesterase" evidence="2">
    <location>
        <begin position="4"/>
        <end position="202"/>
    </location>
</feature>
<sequence>MTEIKFLHIADLHLDSPFIGLKSLPRAIYEQIKEASYRSFQAITKRAIAEKVDFVLISGDIYDKEDRSIKAQVQFYKEMKRLQEAEIDVFLIHGNHDFLEKGKDLILLPENVHTFDEKVSHVTWEGRDGRTSKIYGFSYGSRHILENRTAEYVPDGHADFHIALLHGSELTKSSEHDVYAPFRLEEITRKGFDYWALGHIHKREVLHENPGVYYPGIIQGRNRKESGGKGGTIVTLNEFGAHFDFFETAPIVWESIELVFTEDLSNNALFRKLEEALSQFENQSKSYILDIEVRLAGKKQIPHEEWLQMLQDGRTVETPFIWVNKITFVNMETASKDWFNEGILQTELNRSVSELEKEEVFFKTIEPLYFHNGIRKFLPDITDEMREQIVKKATAQVDAILNQVEGESK</sequence>